<dbReference type="Proteomes" id="UP001228044">
    <property type="component" value="Unassembled WGS sequence"/>
</dbReference>
<evidence type="ECO:0000313" key="3">
    <source>
        <dbReference type="EMBL" id="MDN3918889.1"/>
    </source>
</evidence>
<dbReference type="RefSeq" id="WP_290357217.1">
    <property type="nucleotide sequence ID" value="NZ_JAUHHC010000001.1"/>
</dbReference>
<feature type="transmembrane region" description="Helical" evidence="1">
    <location>
        <begin position="133"/>
        <end position="153"/>
    </location>
</feature>
<reference evidence="3 4" key="1">
    <citation type="submission" date="2023-06" db="EMBL/GenBank/DDBJ databases">
        <title>Pelomonas sp. PFR6 16S ribosomal RNA gene Genome sequencing and assembly.</title>
        <authorList>
            <person name="Woo H."/>
        </authorList>
    </citation>
    <scope>NUCLEOTIDE SEQUENCE [LARGE SCALE GENOMIC DNA]</scope>
    <source>
        <strain evidence="3 4">PFR6</strain>
    </source>
</reference>
<dbReference type="GO" id="GO:0005840">
    <property type="term" value="C:ribosome"/>
    <property type="evidence" value="ECO:0007669"/>
    <property type="project" value="UniProtKB-KW"/>
</dbReference>
<comment type="caution">
    <text evidence="3">The sequence shown here is derived from an EMBL/GenBank/DDBJ whole genome shotgun (WGS) entry which is preliminary data.</text>
</comment>
<name>A0ABT8DPM2_9BURK</name>
<dbReference type="EMBL" id="JAUHHC010000001">
    <property type="protein sequence ID" value="MDN3918889.1"/>
    <property type="molecule type" value="Genomic_DNA"/>
</dbReference>
<feature type="transmembrane region" description="Helical" evidence="1">
    <location>
        <begin position="100"/>
        <end position="118"/>
    </location>
</feature>
<feature type="domain" description="Signal transduction histidine kinase internal region" evidence="2">
    <location>
        <begin position="180"/>
        <end position="253"/>
    </location>
</feature>
<dbReference type="InterPro" id="IPR010559">
    <property type="entry name" value="Sig_transdc_His_kin_internal"/>
</dbReference>
<dbReference type="Gene3D" id="3.30.565.10">
    <property type="entry name" value="Histidine kinase-like ATPase, C-terminal domain"/>
    <property type="match status" value="1"/>
</dbReference>
<keyword evidence="1" id="KW-0812">Transmembrane</keyword>
<dbReference type="InterPro" id="IPR050640">
    <property type="entry name" value="Bact_2-comp_sensor_kinase"/>
</dbReference>
<keyword evidence="3" id="KW-0689">Ribosomal protein</keyword>
<dbReference type="GO" id="GO:0016829">
    <property type="term" value="F:lyase activity"/>
    <property type="evidence" value="ECO:0007669"/>
    <property type="project" value="UniProtKB-KW"/>
</dbReference>
<keyword evidence="1" id="KW-0472">Membrane</keyword>
<keyword evidence="3" id="KW-0418">Kinase</keyword>
<organism evidence="3 4">
    <name type="scientific">Roseateles violae</name>
    <dbReference type="NCBI Taxonomy" id="3058042"/>
    <lineage>
        <taxon>Bacteria</taxon>
        <taxon>Pseudomonadati</taxon>
        <taxon>Pseudomonadota</taxon>
        <taxon>Betaproteobacteria</taxon>
        <taxon>Burkholderiales</taxon>
        <taxon>Sphaerotilaceae</taxon>
        <taxon>Roseateles</taxon>
    </lineage>
</organism>
<feature type="transmembrane region" description="Helical" evidence="1">
    <location>
        <begin position="70"/>
        <end position="88"/>
    </location>
</feature>
<evidence type="ECO:0000256" key="1">
    <source>
        <dbReference type="SAM" id="Phobius"/>
    </source>
</evidence>
<keyword evidence="3" id="KW-0687">Ribonucleoprotein</keyword>
<keyword evidence="4" id="KW-1185">Reference proteome</keyword>
<dbReference type="PANTHER" id="PTHR34220:SF9">
    <property type="entry name" value="SIGNAL TRANSDUCTION HISTIDINE KINASE INTERNAL REGION DOMAIN-CONTAINING PROTEIN"/>
    <property type="match status" value="1"/>
</dbReference>
<gene>
    <name evidence="3" type="ORF">QWJ38_01235</name>
</gene>
<evidence type="ECO:0000259" key="2">
    <source>
        <dbReference type="Pfam" id="PF06580"/>
    </source>
</evidence>
<dbReference type="GO" id="GO:0016301">
    <property type="term" value="F:kinase activity"/>
    <property type="evidence" value="ECO:0007669"/>
    <property type="project" value="UniProtKB-KW"/>
</dbReference>
<dbReference type="Pfam" id="PF06580">
    <property type="entry name" value="His_kinase"/>
    <property type="match status" value="1"/>
</dbReference>
<keyword evidence="3" id="KW-0456">Lyase</keyword>
<accession>A0ABT8DPM2</accession>
<dbReference type="PANTHER" id="PTHR34220">
    <property type="entry name" value="SENSOR HISTIDINE KINASE YPDA"/>
    <property type="match status" value="1"/>
</dbReference>
<dbReference type="SUPFAM" id="SSF55874">
    <property type="entry name" value="ATPase domain of HSP90 chaperone/DNA topoisomerase II/histidine kinase"/>
    <property type="match status" value="1"/>
</dbReference>
<sequence>MQETRTSKLGGNGGLDWSQWLYPGPRRLFSAEEMARAGGQPWPRAVDGYVLSNVLLLVALNGLFMPRSWFPGMAAGMLSFSWLALRVARWLWRRPTRLNLNLATLGTALLLLPLALWLRGNPEIDHAGLKHPAVMALTVLVAVLSSWWFLTLYRVQQIEARLRELDERERGLQLARRLAAAQIQPHFLFNTLASLQHWVDTRDERAATTLRAFTRYLRATLPMFERETLSLVEELQIVRSYLDIMQARLGTRLAWAIDAEPALDSFELPPGTLLTLVENAIAHGIEPALRGGRIDVRAARKAGRVVLEVADDGAGLCEEPAPETGIGLVNTRARLQQQFGARAALTLAPQTPGCLARIEIGPE</sequence>
<dbReference type="InterPro" id="IPR036890">
    <property type="entry name" value="HATPase_C_sf"/>
</dbReference>
<evidence type="ECO:0000313" key="4">
    <source>
        <dbReference type="Proteomes" id="UP001228044"/>
    </source>
</evidence>
<keyword evidence="1" id="KW-1133">Transmembrane helix</keyword>
<keyword evidence="3" id="KW-0808">Transferase</keyword>
<proteinExistence type="predicted"/>
<protein>
    <submittedName>
        <fullName evidence="3">Histidine kinase</fullName>
    </submittedName>
</protein>